<evidence type="ECO:0000313" key="2">
    <source>
        <dbReference type="Proteomes" id="UP001157910"/>
    </source>
</evidence>
<protein>
    <submittedName>
        <fullName evidence="1">Uncharacterized protein</fullName>
    </submittedName>
</protein>
<name>A0ABY1QLV5_9SPHN</name>
<evidence type="ECO:0000313" key="1">
    <source>
        <dbReference type="EMBL" id="SMP72238.1"/>
    </source>
</evidence>
<dbReference type="Proteomes" id="UP001157910">
    <property type="component" value="Unassembled WGS sequence"/>
</dbReference>
<proteinExistence type="predicted"/>
<keyword evidence="2" id="KW-1185">Reference proteome</keyword>
<sequence>MVRPTPHFPAILRGLARASAMPVLFSHSELSGLSLFVEPHYHGMIAAETALAHLRHAHDSPAAPCLIKPEQAFTS</sequence>
<comment type="caution">
    <text evidence="1">The sequence shown here is derived from an EMBL/GenBank/DDBJ whole genome shotgun (WGS) entry which is preliminary data.</text>
</comment>
<dbReference type="EMBL" id="FXUI01000006">
    <property type="protein sequence ID" value="SMP72238.1"/>
    <property type="molecule type" value="Genomic_DNA"/>
</dbReference>
<dbReference type="RefSeq" id="WP_283406374.1">
    <property type="nucleotide sequence ID" value="NZ_FXUI01000006.1"/>
</dbReference>
<reference evidence="1 2" key="1">
    <citation type="submission" date="2017-05" db="EMBL/GenBank/DDBJ databases">
        <authorList>
            <person name="Varghese N."/>
            <person name="Submissions S."/>
        </authorList>
    </citation>
    <scope>NUCLEOTIDE SEQUENCE [LARGE SCALE GENOMIC DNA]</scope>
    <source>
        <strain evidence="1 2">SM16</strain>
    </source>
</reference>
<gene>
    <name evidence="1" type="ORF">SAMN06296065_106164</name>
</gene>
<accession>A0ABY1QLV5</accession>
<organism evidence="1 2">
    <name type="scientific">Novosphingobium panipatense</name>
    <dbReference type="NCBI Taxonomy" id="428991"/>
    <lineage>
        <taxon>Bacteria</taxon>
        <taxon>Pseudomonadati</taxon>
        <taxon>Pseudomonadota</taxon>
        <taxon>Alphaproteobacteria</taxon>
        <taxon>Sphingomonadales</taxon>
        <taxon>Sphingomonadaceae</taxon>
        <taxon>Novosphingobium</taxon>
    </lineage>
</organism>